<feature type="repeat" description="WD" evidence="3">
    <location>
        <begin position="173"/>
        <end position="206"/>
    </location>
</feature>
<feature type="repeat" description="WD" evidence="3">
    <location>
        <begin position="257"/>
        <end position="298"/>
    </location>
</feature>
<evidence type="ECO:0000256" key="1">
    <source>
        <dbReference type="ARBA" id="ARBA00022574"/>
    </source>
</evidence>
<dbReference type="EMBL" id="RBXR01000001">
    <property type="protein sequence ID" value="RKT74358.1"/>
    <property type="molecule type" value="Genomic_DNA"/>
</dbReference>
<keyword evidence="2" id="KW-0677">Repeat</keyword>
<feature type="repeat" description="WD" evidence="3">
    <location>
        <begin position="87"/>
        <end position="128"/>
    </location>
</feature>
<dbReference type="Gene3D" id="2.130.10.10">
    <property type="entry name" value="YVTN repeat-like/Quinoprotein amine dehydrogenase"/>
    <property type="match status" value="4"/>
</dbReference>
<keyword evidence="1 3" id="KW-0853">WD repeat</keyword>
<dbReference type="PANTHER" id="PTHR19879:SF9">
    <property type="entry name" value="TRANSCRIPTION INITIATION FACTOR TFIID SUBUNIT 5"/>
    <property type="match status" value="1"/>
</dbReference>
<dbReference type="Proteomes" id="UP000272729">
    <property type="component" value="Unassembled WGS sequence"/>
</dbReference>
<accession>A0A495XRR4</accession>
<dbReference type="InterPro" id="IPR015943">
    <property type="entry name" value="WD40/YVTN_repeat-like_dom_sf"/>
</dbReference>
<dbReference type="SUPFAM" id="SSF50978">
    <property type="entry name" value="WD40 repeat-like"/>
    <property type="match status" value="3"/>
</dbReference>
<feature type="repeat" description="WD" evidence="3">
    <location>
        <begin position="639"/>
        <end position="680"/>
    </location>
</feature>
<dbReference type="InterPro" id="IPR020472">
    <property type="entry name" value="WD40_PAC1"/>
</dbReference>
<evidence type="ECO:0000313" key="4">
    <source>
        <dbReference type="EMBL" id="RKT74358.1"/>
    </source>
</evidence>
<dbReference type="InterPro" id="IPR001680">
    <property type="entry name" value="WD40_rpt"/>
</dbReference>
<evidence type="ECO:0000313" key="5">
    <source>
        <dbReference type="Proteomes" id="UP000272729"/>
    </source>
</evidence>
<dbReference type="InterPro" id="IPR019775">
    <property type="entry name" value="WD40_repeat_CS"/>
</dbReference>
<organism evidence="4 5">
    <name type="scientific">Saccharothrix variisporea</name>
    <dbReference type="NCBI Taxonomy" id="543527"/>
    <lineage>
        <taxon>Bacteria</taxon>
        <taxon>Bacillati</taxon>
        <taxon>Actinomycetota</taxon>
        <taxon>Actinomycetes</taxon>
        <taxon>Pseudonocardiales</taxon>
        <taxon>Pseudonocardiaceae</taxon>
        <taxon>Saccharothrix</taxon>
    </lineage>
</organism>
<gene>
    <name evidence="4" type="ORF">DFJ66_7703</name>
</gene>
<evidence type="ECO:0000256" key="3">
    <source>
        <dbReference type="PROSITE-ProRule" id="PRU00221"/>
    </source>
</evidence>
<protein>
    <submittedName>
        <fullName evidence="4">WD40 repeat protein</fullName>
    </submittedName>
</protein>
<comment type="caution">
    <text evidence="4">The sequence shown here is derived from an EMBL/GenBank/DDBJ whole genome shotgun (WGS) entry which is preliminary data.</text>
</comment>
<evidence type="ECO:0000256" key="2">
    <source>
        <dbReference type="ARBA" id="ARBA00022737"/>
    </source>
</evidence>
<dbReference type="PANTHER" id="PTHR19879">
    <property type="entry name" value="TRANSCRIPTION INITIATION FACTOR TFIID"/>
    <property type="match status" value="1"/>
</dbReference>
<dbReference type="PROSITE" id="PS50294">
    <property type="entry name" value="WD_REPEATS_REGION"/>
    <property type="match status" value="3"/>
</dbReference>
<dbReference type="PROSITE" id="PS50082">
    <property type="entry name" value="WD_REPEATS_2"/>
    <property type="match status" value="7"/>
</dbReference>
<dbReference type="PRINTS" id="PR00320">
    <property type="entry name" value="GPROTEINBRPT"/>
</dbReference>
<proteinExistence type="predicted"/>
<dbReference type="PROSITE" id="PS00678">
    <property type="entry name" value="WD_REPEATS_1"/>
    <property type="match status" value="6"/>
</dbReference>
<sequence>MSTGRADTGSARTALTQISRALRLESHNLVTHPELAWQQLANRLQWSHSTAALVPTWFPAANGNRPLPLPLRLRTRPRESEALLRRLDHGTRWLSACAFVPGTDLLVAACTDRTLQIWDVPSGRPVRVLGGMPASPQSCAATPDGKFVLATTGNPAGTLHLWETHTGRHIASVNAHEPSCTACTVVPDGSQVVTFGTDHQVRRWTLPGLRPVGQPITASEPLTCGALSPDGAVLIYGGRQGVLHVRGPAGVDAVELVHEHGVPLTGCAVGVGGRPVATCGEDGRLVIWDLSSGRGVDTPAITTPIVDCAVSADGSLVAAASDDGRIHLWELPAVAPVGVLEAHTTTVVATVLSPDGDTVASVSGDGTVCLWSVAAATGAALGGHTGLVEHATFTRDGSALLTTSSDGTTRTWDTATGAEIGAGTHHPGGTARLLNVEDNLVVAAGEQGTLLLVDHVAHTVEADRRRSAPVPVVVGEHGSQVWDMTPLPGDRVVTAGADGSCRVWNLRERVTHVSYPGDGAPVLACAAAADGSFVASAGGGGNLHIWHPASGEALLIADEHASSIRAVAVSLHGDVVTVNALGTVTLRSPGNRWEPHVLGRDAGGALQTPVQWTASGSIVTGAADGTIAVYPGRGQVWRRRAHDGPVHGLAASPSGRLIATGGADRMLVLWNSETGDVVSRLPCAGRVHQVAFHPTEPVIACTGDGGFVCITELVGGSVTDGGWSNRPLP</sequence>
<feature type="repeat" description="WD" evidence="3">
    <location>
        <begin position="381"/>
        <end position="422"/>
    </location>
</feature>
<dbReference type="OrthoDB" id="134501at2"/>
<reference evidence="4 5" key="1">
    <citation type="submission" date="2018-10" db="EMBL/GenBank/DDBJ databases">
        <title>Sequencing the genomes of 1000 actinobacteria strains.</title>
        <authorList>
            <person name="Klenk H.-P."/>
        </authorList>
    </citation>
    <scope>NUCLEOTIDE SEQUENCE [LARGE SCALE GENOMIC DNA]</scope>
    <source>
        <strain evidence="4 5">DSM 43911</strain>
    </source>
</reference>
<dbReference type="SMART" id="SM00320">
    <property type="entry name" value="WD40"/>
    <property type="match status" value="13"/>
</dbReference>
<feature type="repeat" description="WD" evidence="3">
    <location>
        <begin position="298"/>
        <end position="331"/>
    </location>
</feature>
<name>A0A495XRR4_9PSEU</name>
<keyword evidence="5" id="KW-1185">Reference proteome</keyword>
<dbReference type="InterPro" id="IPR036322">
    <property type="entry name" value="WD40_repeat_dom_sf"/>
</dbReference>
<dbReference type="Pfam" id="PF00400">
    <property type="entry name" value="WD40"/>
    <property type="match status" value="7"/>
</dbReference>
<dbReference type="AlphaFoldDB" id="A0A495XRR4"/>
<feature type="repeat" description="WD" evidence="3">
    <location>
        <begin position="340"/>
        <end position="373"/>
    </location>
</feature>